<gene>
    <name evidence="3" type="ORF">BIY29_10100</name>
</gene>
<evidence type="ECO:0000259" key="2">
    <source>
        <dbReference type="PROSITE" id="PS50943"/>
    </source>
</evidence>
<dbReference type="InterPro" id="IPR010982">
    <property type="entry name" value="Lambda_DNA-bd_dom_sf"/>
</dbReference>
<name>A0A421DNJ3_9GAMM</name>
<dbReference type="AlphaFoldDB" id="A0A421DNJ3"/>
<dbReference type="SUPFAM" id="SSF47413">
    <property type="entry name" value="lambda repressor-like DNA-binding domains"/>
    <property type="match status" value="1"/>
</dbReference>
<evidence type="ECO:0000313" key="3">
    <source>
        <dbReference type="EMBL" id="RLM23645.1"/>
    </source>
</evidence>
<feature type="domain" description="HTH cro/C1-type" evidence="2">
    <location>
        <begin position="8"/>
        <end position="61"/>
    </location>
</feature>
<evidence type="ECO:0000256" key="1">
    <source>
        <dbReference type="SAM" id="MobiDB-lite"/>
    </source>
</evidence>
<dbReference type="Pfam" id="PF01381">
    <property type="entry name" value="HTH_3"/>
    <property type="match status" value="1"/>
</dbReference>
<dbReference type="EMBL" id="MJLZ01000020">
    <property type="protein sequence ID" value="RLM23645.1"/>
    <property type="molecule type" value="Genomic_DNA"/>
</dbReference>
<accession>A0A421DNJ3</accession>
<proteinExistence type="predicted"/>
<dbReference type="GO" id="GO:0003677">
    <property type="term" value="F:DNA binding"/>
    <property type="evidence" value="ECO:0007669"/>
    <property type="project" value="InterPro"/>
</dbReference>
<protein>
    <recommendedName>
        <fullName evidence="2">HTH cro/C1-type domain-containing protein</fullName>
    </recommendedName>
</protein>
<reference evidence="3 4" key="1">
    <citation type="submission" date="2016-09" db="EMBL/GenBank/DDBJ databases">
        <authorList>
            <person name="Doonan J."/>
            <person name="Pachebat J.A."/>
            <person name="Golyshin P.N."/>
            <person name="Denman S."/>
            <person name="Mcdonald J.E."/>
        </authorList>
    </citation>
    <scope>NUCLEOTIDE SEQUENCE [LARGE SCALE GENOMIC DNA]</scope>
    <source>
        <strain evidence="3 4">NCPPB 3934</strain>
    </source>
</reference>
<dbReference type="Proteomes" id="UP000285648">
    <property type="component" value="Unassembled WGS sequence"/>
</dbReference>
<keyword evidence="4" id="KW-1185">Reference proteome</keyword>
<dbReference type="OrthoDB" id="3196789at2"/>
<dbReference type="PROSITE" id="PS50943">
    <property type="entry name" value="HTH_CROC1"/>
    <property type="match status" value="1"/>
</dbReference>
<dbReference type="Gene3D" id="1.10.260.40">
    <property type="entry name" value="lambda repressor-like DNA-binding domains"/>
    <property type="match status" value="1"/>
</dbReference>
<organism evidence="3 4">
    <name type="scientific">Brenneria alni</name>
    <dbReference type="NCBI Taxonomy" id="71656"/>
    <lineage>
        <taxon>Bacteria</taxon>
        <taxon>Pseudomonadati</taxon>
        <taxon>Pseudomonadota</taxon>
        <taxon>Gammaproteobacteria</taxon>
        <taxon>Enterobacterales</taxon>
        <taxon>Pectobacteriaceae</taxon>
        <taxon>Brenneria</taxon>
    </lineage>
</organism>
<dbReference type="CDD" id="cd00093">
    <property type="entry name" value="HTH_XRE"/>
    <property type="match status" value="1"/>
</dbReference>
<feature type="compositionally biased region" description="Basic and acidic residues" evidence="1">
    <location>
        <begin position="1"/>
        <end position="15"/>
    </location>
</feature>
<sequence>MGSFGDRLKAERERLGMNQTDFAELAGTTRKSQFNYESNLRRPDADYLAAVAAAGVDVLYVLTGQRSMPVESQLSTEQQRLLEAFNTMTPEQKKTVLDVGRLLTQPKPDGKAG</sequence>
<dbReference type="SMART" id="SM00530">
    <property type="entry name" value="HTH_XRE"/>
    <property type="match status" value="1"/>
</dbReference>
<comment type="caution">
    <text evidence="3">The sequence shown here is derived from an EMBL/GenBank/DDBJ whole genome shotgun (WGS) entry which is preliminary data.</text>
</comment>
<evidence type="ECO:0000313" key="4">
    <source>
        <dbReference type="Proteomes" id="UP000285648"/>
    </source>
</evidence>
<feature type="region of interest" description="Disordered" evidence="1">
    <location>
        <begin position="1"/>
        <end position="24"/>
    </location>
</feature>
<dbReference type="RefSeq" id="WP_121575065.1">
    <property type="nucleotide sequence ID" value="NZ_MJLZ01000020.1"/>
</dbReference>
<dbReference type="InterPro" id="IPR001387">
    <property type="entry name" value="Cro/C1-type_HTH"/>
</dbReference>